<dbReference type="EMBL" id="JAGTJS010000004">
    <property type="protein sequence ID" value="KAH7271788.1"/>
    <property type="molecule type" value="Genomic_DNA"/>
</dbReference>
<feature type="region of interest" description="Disordered" evidence="1">
    <location>
        <begin position="236"/>
        <end position="263"/>
    </location>
</feature>
<sequence length="263" mass="29184">MATEDVNKANVLEEAQSEETMDVQDSEEDSDPGPIFEKWRPMIDAIADGTKEAFPASPPFDPSSPSTFQTYWRGVFTSLKDSVLKNQEIPHYLTEPPVSTCAVTLFDNRHALGCPCCQSPSEPAIELENENGVTKEDFMNAIINTMYGEALPKVFIESAPMYQEDEETDDADDDGVESEDGSDDDASETASFKNDSGVLVYTYGWMSAGGKNEEGTVMYGDEPDIVLYCCPPDKFEKRTKKDEKDSKDSKDSKEPKEARESKL</sequence>
<evidence type="ECO:0000256" key="1">
    <source>
        <dbReference type="SAM" id="MobiDB-lite"/>
    </source>
</evidence>
<keyword evidence="3" id="KW-1185">Reference proteome</keyword>
<reference evidence="2" key="1">
    <citation type="journal article" date="2021" name="Nat. Commun.">
        <title>Genetic determinants of endophytism in the Arabidopsis root mycobiome.</title>
        <authorList>
            <person name="Mesny F."/>
            <person name="Miyauchi S."/>
            <person name="Thiergart T."/>
            <person name="Pickel B."/>
            <person name="Atanasova L."/>
            <person name="Karlsson M."/>
            <person name="Huettel B."/>
            <person name="Barry K.W."/>
            <person name="Haridas S."/>
            <person name="Chen C."/>
            <person name="Bauer D."/>
            <person name="Andreopoulos W."/>
            <person name="Pangilinan J."/>
            <person name="LaButti K."/>
            <person name="Riley R."/>
            <person name="Lipzen A."/>
            <person name="Clum A."/>
            <person name="Drula E."/>
            <person name="Henrissat B."/>
            <person name="Kohler A."/>
            <person name="Grigoriev I.V."/>
            <person name="Martin F.M."/>
            <person name="Hacquard S."/>
        </authorList>
    </citation>
    <scope>NUCLEOTIDE SEQUENCE</scope>
    <source>
        <strain evidence="2">FSSC 5 MPI-SDFR-AT-0091</strain>
    </source>
</reference>
<feature type="compositionally biased region" description="Acidic residues" evidence="1">
    <location>
        <begin position="15"/>
        <end position="31"/>
    </location>
</feature>
<organism evidence="2 3">
    <name type="scientific">Fusarium solani</name>
    <name type="common">Filamentous fungus</name>
    <dbReference type="NCBI Taxonomy" id="169388"/>
    <lineage>
        <taxon>Eukaryota</taxon>
        <taxon>Fungi</taxon>
        <taxon>Dikarya</taxon>
        <taxon>Ascomycota</taxon>
        <taxon>Pezizomycotina</taxon>
        <taxon>Sordariomycetes</taxon>
        <taxon>Hypocreomycetidae</taxon>
        <taxon>Hypocreales</taxon>
        <taxon>Nectriaceae</taxon>
        <taxon>Fusarium</taxon>
        <taxon>Fusarium solani species complex</taxon>
    </lineage>
</organism>
<evidence type="ECO:0000313" key="2">
    <source>
        <dbReference type="EMBL" id="KAH7271788.1"/>
    </source>
</evidence>
<gene>
    <name evidence="2" type="ORF">B0J15DRAFT_591650</name>
</gene>
<evidence type="ECO:0000313" key="3">
    <source>
        <dbReference type="Proteomes" id="UP000736672"/>
    </source>
</evidence>
<dbReference type="Proteomes" id="UP000736672">
    <property type="component" value="Unassembled WGS sequence"/>
</dbReference>
<protein>
    <submittedName>
        <fullName evidence="2">Uncharacterized protein</fullName>
    </submittedName>
</protein>
<feature type="compositionally biased region" description="Acidic residues" evidence="1">
    <location>
        <begin position="164"/>
        <end position="187"/>
    </location>
</feature>
<comment type="caution">
    <text evidence="2">The sequence shown here is derived from an EMBL/GenBank/DDBJ whole genome shotgun (WGS) entry which is preliminary data.</text>
</comment>
<feature type="region of interest" description="Disordered" evidence="1">
    <location>
        <begin position="164"/>
        <end position="191"/>
    </location>
</feature>
<proteinExistence type="predicted"/>
<feature type="region of interest" description="Disordered" evidence="1">
    <location>
        <begin position="1"/>
        <end position="36"/>
    </location>
</feature>
<accession>A0A9P9L0L4</accession>
<dbReference type="OrthoDB" id="5243768at2759"/>
<dbReference type="AlphaFoldDB" id="A0A9P9L0L4"/>
<name>A0A9P9L0L4_FUSSL</name>